<accession>A0AAJ0PDM7</accession>
<comment type="caution">
    <text evidence="1">The sequence shown here is derived from an EMBL/GenBank/DDBJ whole genome shotgun (WGS) entry which is preliminary data.</text>
</comment>
<sequence>MQPLTKPVQYNTCDVGILSTERVQAFRAYLENHGCQTRDGSGGQFFHVMTAYGWATMSRARKGRVGTPQWMRSVVESFMASDSTAMAPEFWDKFGITAATIPRKGTAKPVELVPSPDAVHATSRIGSLNPQPQKVEYERYLNQTTGEISFAVKGSLDPEKFVPYSHEAAVAAGFIGADLAQGPERTVEIRYQGGQVLELNEARLVPYVGPTATLDSHTPTSQADTQYLQDLRDDFALHAPLWLKDGESMADHADRRWKYAEAMMKARPATMA</sequence>
<protein>
    <submittedName>
        <fullName evidence="1">Uncharacterized protein</fullName>
    </submittedName>
</protein>
<reference evidence="1 2" key="1">
    <citation type="journal article" date="2016" name="Front. Microbiol.">
        <title>Genomic Resource of Rice Seed Associated Bacteria.</title>
        <authorList>
            <person name="Midha S."/>
            <person name="Bansal K."/>
            <person name="Sharma S."/>
            <person name="Kumar N."/>
            <person name="Patil P.P."/>
            <person name="Chaudhry V."/>
            <person name="Patil P.B."/>
        </authorList>
    </citation>
    <scope>NUCLEOTIDE SEQUENCE [LARGE SCALE GENOMIC DNA]</scope>
    <source>
        <strain evidence="1 2">NS96</strain>
    </source>
</reference>
<dbReference type="Proteomes" id="UP000071644">
    <property type="component" value="Unassembled WGS sequence"/>
</dbReference>
<gene>
    <name evidence="1" type="ORF">NS96R_20990</name>
</gene>
<dbReference type="EMBL" id="LDSN01000110">
    <property type="protein sequence ID" value="KTT13632.1"/>
    <property type="molecule type" value="Genomic_DNA"/>
</dbReference>
<name>A0AAJ0PDM7_9PSED</name>
<proteinExistence type="predicted"/>
<organism evidence="1 2">
    <name type="scientific">Pseudomonas parafulva</name>
    <dbReference type="NCBI Taxonomy" id="157782"/>
    <lineage>
        <taxon>Bacteria</taxon>
        <taxon>Pseudomonadati</taxon>
        <taxon>Pseudomonadota</taxon>
        <taxon>Gammaproteobacteria</taxon>
        <taxon>Pseudomonadales</taxon>
        <taxon>Pseudomonadaceae</taxon>
        <taxon>Pseudomonas</taxon>
    </lineage>
</organism>
<dbReference type="RefSeq" id="WP_058639950.1">
    <property type="nucleotide sequence ID" value="NZ_LDSN01000110.1"/>
</dbReference>
<dbReference type="AlphaFoldDB" id="A0AAJ0PDM7"/>
<evidence type="ECO:0000313" key="2">
    <source>
        <dbReference type="Proteomes" id="UP000071644"/>
    </source>
</evidence>
<evidence type="ECO:0000313" key="1">
    <source>
        <dbReference type="EMBL" id="KTT13632.1"/>
    </source>
</evidence>